<dbReference type="PIRSF" id="PIRSF000137">
    <property type="entry name" value="Alcohol_oxidase"/>
    <property type="match status" value="1"/>
</dbReference>
<evidence type="ECO:0000313" key="8">
    <source>
        <dbReference type="Proteomes" id="UP001498398"/>
    </source>
</evidence>
<feature type="domain" description="Glucose-methanol-choline oxidoreductase N-terminal" evidence="6">
    <location>
        <begin position="314"/>
        <end position="328"/>
    </location>
</feature>
<protein>
    <recommendedName>
        <fullName evidence="6">Glucose-methanol-choline oxidoreductase N-terminal domain-containing protein</fullName>
    </recommendedName>
</protein>
<keyword evidence="8" id="KW-1185">Reference proteome</keyword>
<sequence>MVTKMRCSHGWKRAASLVAFVSLVRASEILTNFSDLETQVFDFVVVGGGTAGNVIANRLTENPEVSVLVIEAGGSDRDVLELMAPGFAPLVAPDTQWDWNLTSTPQAFLNNRSIPVSRGFVLGGSSSINFLGYTRGSAEDFDRYAEITGDDGWSWENLIPYILKNEKFMLEESSSQNLSTRFNPAVHGFTGITSVSLADVGHEIDAKVVDTTSEMPEEFPFNQDMNSGNHLGVGWVQATIGNGTRSSSATSYLGNEFLQRPNLHVLVNAHVMRVLQSNSTNSTSLSFDQVELTQDGGVSTQTVTAKKEIILSAGSIMSPHILMHSGIGDTDVLSAVGIELVHNLSSVGQNLTEHPFLASAWQITANDTWDSTFRNSTLLEETLLEWNETRSGALTHPPLSFLAWLRLPGNSSIFETSEDPAAGPNTAHYELFWINGLVGPEPDEGNFLTLGTAVVAPTSRGTITLNSSNPLDPPLINFNLLSSEFDMFTQREAFRSAEKFLTASPWSDFIIAAPTNATTDEELDAFIRQNAMGIFHPVSTVAMSAKNATWGVLDPDLRVKGVNGLRVVDSSVLPIIPAAHTQVPTYIVAERAADLIKEAWFGVL</sequence>
<comment type="cofactor">
    <cofactor evidence="1">
        <name>FAD</name>
        <dbReference type="ChEBI" id="CHEBI:57692"/>
    </cofactor>
</comment>
<dbReference type="PANTHER" id="PTHR11552">
    <property type="entry name" value="GLUCOSE-METHANOL-CHOLINE GMC OXIDOREDUCTASE"/>
    <property type="match status" value="1"/>
</dbReference>
<evidence type="ECO:0000256" key="2">
    <source>
        <dbReference type="ARBA" id="ARBA00010790"/>
    </source>
</evidence>
<keyword evidence="3" id="KW-0285">Flavoprotein</keyword>
<keyword evidence="4" id="KW-0274">FAD</keyword>
<dbReference type="Gene3D" id="3.30.560.10">
    <property type="entry name" value="Glucose Oxidase, domain 3"/>
    <property type="match status" value="1"/>
</dbReference>
<evidence type="ECO:0000313" key="7">
    <source>
        <dbReference type="EMBL" id="KAK7473172.1"/>
    </source>
</evidence>
<dbReference type="Pfam" id="PF00732">
    <property type="entry name" value="GMC_oxred_N"/>
    <property type="match status" value="1"/>
</dbReference>
<comment type="caution">
    <text evidence="7">The sequence shown here is derived from an EMBL/GenBank/DDBJ whole genome shotgun (WGS) entry which is preliminary data.</text>
</comment>
<reference evidence="7 8" key="1">
    <citation type="submission" date="2024-01" db="EMBL/GenBank/DDBJ databases">
        <title>A draft genome for the cacao thread blight pathogen Marasmiellus scandens.</title>
        <authorList>
            <person name="Baruah I.K."/>
            <person name="Leung J."/>
            <person name="Bukari Y."/>
            <person name="Amoako-Attah I."/>
            <person name="Meinhardt L.W."/>
            <person name="Bailey B.A."/>
            <person name="Cohen S.P."/>
        </authorList>
    </citation>
    <scope>NUCLEOTIDE SEQUENCE [LARGE SCALE GENOMIC DNA]</scope>
    <source>
        <strain evidence="7 8">GH-19</strain>
    </source>
</reference>
<evidence type="ECO:0000256" key="1">
    <source>
        <dbReference type="ARBA" id="ARBA00001974"/>
    </source>
</evidence>
<proteinExistence type="inferred from homology"/>
<feature type="signal peptide" evidence="5">
    <location>
        <begin position="1"/>
        <end position="26"/>
    </location>
</feature>
<keyword evidence="5" id="KW-0732">Signal</keyword>
<dbReference type="InterPro" id="IPR012132">
    <property type="entry name" value="GMC_OxRdtase"/>
</dbReference>
<dbReference type="PROSITE" id="PS00624">
    <property type="entry name" value="GMC_OXRED_2"/>
    <property type="match status" value="1"/>
</dbReference>
<accession>A0ABR1K7L3</accession>
<dbReference type="Proteomes" id="UP001498398">
    <property type="component" value="Unassembled WGS sequence"/>
</dbReference>
<name>A0ABR1K7L3_9AGAR</name>
<organism evidence="7 8">
    <name type="scientific">Marasmiellus scandens</name>
    <dbReference type="NCBI Taxonomy" id="2682957"/>
    <lineage>
        <taxon>Eukaryota</taxon>
        <taxon>Fungi</taxon>
        <taxon>Dikarya</taxon>
        <taxon>Basidiomycota</taxon>
        <taxon>Agaricomycotina</taxon>
        <taxon>Agaricomycetes</taxon>
        <taxon>Agaricomycetidae</taxon>
        <taxon>Agaricales</taxon>
        <taxon>Marasmiineae</taxon>
        <taxon>Omphalotaceae</taxon>
        <taxon>Marasmiellus</taxon>
    </lineage>
</organism>
<dbReference type="SUPFAM" id="SSF51905">
    <property type="entry name" value="FAD/NAD(P)-binding domain"/>
    <property type="match status" value="1"/>
</dbReference>
<dbReference type="Pfam" id="PF05199">
    <property type="entry name" value="GMC_oxred_C"/>
    <property type="match status" value="1"/>
</dbReference>
<evidence type="ECO:0000256" key="3">
    <source>
        <dbReference type="ARBA" id="ARBA00022630"/>
    </source>
</evidence>
<feature type="chain" id="PRO_5046184270" description="Glucose-methanol-choline oxidoreductase N-terminal domain-containing protein" evidence="5">
    <location>
        <begin position="27"/>
        <end position="604"/>
    </location>
</feature>
<dbReference type="PANTHER" id="PTHR11552:SF147">
    <property type="entry name" value="CHOLINE DEHYDROGENASE, MITOCHONDRIAL"/>
    <property type="match status" value="1"/>
</dbReference>
<evidence type="ECO:0000256" key="4">
    <source>
        <dbReference type="ARBA" id="ARBA00022827"/>
    </source>
</evidence>
<dbReference type="Gene3D" id="3.50.50.60">
    <property type="entry name" value="FAD/NAD(P)-binding domain"/>
    <property type="match status" value="1"/>
</dbReference>
<gene>
    <name evidence="7" type="ORF">VKT23_001271</name>
</gene>
<dbReference type="InterPro" id="IPR036188">
    <property type="entry name" value="FAD/NAD-bd_sf"/>
</dbReference>
<dbReference type="InterPro" id="IPR000172">
    <property type="entry name" value="GMC_OxRdtase_N"/>
</dbReference>
<dbReference type="EMBL" id="JBANRG010000001">
    <property type="protein sequence ID" value="KAK7473172.1"/>
    <property type="molecule type" value="Genomic_DNA"/>
</dbReference>
<dbReference type="InterPro" id="IPR007867">
    <property type="entry name" value="GMC_OxRtase_C"/>
</dbReference>
<comment type="similarity">
    <text evidence="2">Belongs to the GMC oxidoreductase family.</text>
</comment>
<evidence type="ECO:0000259" key="6">
    <source>
        <dbReference type="PROSITE" id="PS00624"/>
    </source>
</evidence>
<evidence type="ECO:0000256" key="5">
    <source>
        <dbReference type="SAM" id="SignalP"/>
    </source>
</evidence>
<dbReference type="SUPFAM" id="SSF54373">
    <property type="entry name" value="FAD-linked reductases, C-terminal domain"/>
    <property type="match status" value="1"/>
</dbReference>